<dbReference type="EMBL" id="FNKH01000002">
    <property type="protein sequence ID" value="SDR04001.1"/>
    <property type="molecule type" value="Genomic_DNA"/>
</dbReference>
<evidence type="ECO:0000256" key="1">
    <source>
        <dbReference type="SAM" id="MobiDB-lite"/>
    </source>
</evidence>
<evidence type="ECO:0000313" key="3">
    <source>
        <dbReference type="Proteomes" id="UP000181917"/>
    </source>
</evidence>
<evidence type="ECO:0000313" key="2">
    <source>
        <dbReference type="EMBL" id="SDR04001.1"/>
    </source>
</evidence>
<evidence type="ECO:0008006" key="4">
    <source>
        <dbReference type="Google" id="ProtNLM"/>
    </source>
</evidence>
<feature type="compositionally biased region" description="Polar residues" evidence="1">
    <location>
        <begin position="19"/>
        <end position="28"/>
    </location>
</feature>
<sequence>MGASARIGADMNINDTERQSPSVAQNRGVTGCSGAPERASEETLAALAALADGMLPDLPAWTAEDYAHAITGSGADKLADSGVAPLVAAARGYKLLDASNVAAELKLMNFKPQSGQGKRMRRSLTAEGQDGMQMPWYSVADIQNAARNQVTPEPFTYQVRPSHPEDNERGKPIKYEFAGGIGTPLDLHPGTPTDWIDGTPVVMFAEGMLKGDAALSAYLRTHGASWDDLRWDGEGDPRQKLAALYENIALPDRVLIVSIAGIYNDKQNPIDWREIVLKDREGWIAFDADLTENLFVHRAAVGLYKYLEEKAKMKTVRVLNPTVTSGDGGSIAKMGVDDFLAKVGSWKRLVSYLSVTFPPAPATDEAEKPGNWRVTKDGFRTEECIPVNAGPNGEQTGVRWEERVDLGGRILAFESVRQPTDQELRTGSFSEEVANSDVVESRVNVEITWWEDGRNRTGIVSGPEKILNYAPADWDRHGGHIPRSLLTHRAWPPKGANGDKWLSAIKAHRRSEVGHTTRWMQMGWVPVEGGNPVFLIGDTVVGDNDLGQNATPGVDENVLDRAPHFGVGDNTYADWTDESYREEVARDFRKVVDTYIFSEAWTEPATAALVLAAGLRPAVPLRPRATCYIYGPKGGGKSWTAQAMMYFWARNRSDWQDQLPGSAKDTFAFLEKVVSLTPIWVVDDLAPSTSKRQAESETAKLEDLTRAIFNNASKGRMNFDMTSMKSNKPISQLVITAENELTTASVKERLIPTYIGKGMLNPSREPTDAINDAARNEGLQARFTVHVITYLRDRAVRKGGWPGLIKWLEDNRSMIKEATRDIMKERGITSANLERSSILAADVSLTFAVLKDMALNLGLEKKYLSLFMNGEGLGAEIIARVSEAYVDNQTAAPGKALVQALSSVLGAGHAHVLSAEDPASPPLGEADGYSNSINFKLGWAVADEKGFLRPKGPTIGSVVSYKGLRIILFTKEAFKVAQLHSPELIPYGHTQQAAWPGVWEEGLTPPSLPRPKSRGSFINTYAHGTGKGRPKGLPVPVDTVVDGVIQE</sequence>
<name>A0A1H1FSX5_9MICC</name>
<keyword evidence="3" id="KW-1185">Reference proteome</keyword>
<accession>A0A1H1FSX5</accession>
<organism evidence="2 3">
    <name type="scientific">Crystallibacter crystallopoietes</name>
    <dbReference type="NCBI Taxonomy" id="37928"/>
    <lineage>
        <taxon>Bacteria</taxon>
        <taxon>Bacillati</taxon>
        <taxon>Actinomycetota</taxon>
        <taxon>Actinomycetes</taxon>
        <taxon>Micrococcales</taxon>
        <taxon>Micrococcaceae</taxon>
        <taxon>Crystallibacter</taxon>
    </lineage>
</organism>
<gene>
    <name evidence="2" type="ORF">SAMN04489742_3632</name>
</gene>
<protein>
    <recommendedName>
        <fullName evidence="4">DUF3854 domain-containing protein</fullName>
    </recommendedName>
</protein>
<dbReference type="Proteomes" id="UP000181917">
    <property type="component" value="Unassembled WGS sequence"/>
</dbReference>
<reference evidence="2 3" key="1">
    <citation type="submission" date="2016-10" db="EMBL/GenBank/DDBJ databases">
        <authorList>
            <person name="de Groot N.N."/>
        </authorList>
    </citation>
    <scope>NUCLEOTIDE SEQUENCE [LARGE SCALE GENOMIC DNA]</scope>
    <source>
        <strain evidence="2 3">DSM 20117</strain>
    </source>
</reference>
<dbReference type="AlphaFoldDB" id="A0A1H1FSX5"/>
<proteinExistence type="predicted"/>
<feature type="region of interest" description="Disordered" evidence="1">
    <location>
        <begin position="16"/>
        <end position="35"/>
    </location>
</feature>